<dbReference type="EMBL" id="JAERQM010000001">
    <property type="protein sequence ID" value="MBU8542641.1"/>
    <property type="molecule type" value="Genomic_DNA"/>
</dbReference>
<comment type="caution">
    <text evidence="14">The sequence shown here is derived from an EMBL/GenBank/DDBJ whole genome shotgun (WGS) entry which is preliminary data.</text>
</comment>
<evidence type="ECO:0000256" key="11">
    <source>
        <dbReference type="SAM" id="MobiDB-lite"/>
    </source>
</evidence>
<keyword evidence="7 12" id="KW-1133">Transmembrane helix</keyword>
<evidence type="ECO:0000256" key="2">
    <source>
        <dbReference type="ARBA" id="ARBA00022670"/>
    </source>
</evidence>
<evidence type="ECO:0000313" key="14">
    <source>
        <dbReference type="EMBL" id="MBU8542641.1"/>
    </source>
</evidence>
<evidence type="ECO:0000256" key="5">
    <source>
        <dbReference type="ARBA" id="ARBA00022801"/>
    </source>
</evidence>
<proteinExistence type="inferred from homology"/>
<dbReference type="GO" id="GO:0008237">
    <property type="term" value="F:metallopeptidase activity"/>
    <property type="evidence" value="ECO:0007669"/>
    <property type="project" value="UniProtKB-KW"/>
</dbReference>
<keyword evidence="8 10" id="KW-0482">Metalloprotease</keyword>
<feature type="domain" description="Peptidase M48" evidence="13">
    <location>
        <begin position="98"/>
        <end position="321"/>
    </location>
</feature>
<evidence type="ECO:0000256" key="4">
    <source>
        <dbReference type="ARBA" id="ARBA00022723"/>
    </source>
</evidence>
<feature type="compositionally biased region" description="Pro residues" evidence="11">
    <location>
        <begin position="327"/>
        <end position="339"/>
    </location>
</feature>
<evidence type="ECO:0000256" key="8">
    <source>
        <dbReference type="ARBA" id="ARBA00023049"/>
    </source>
</evidence>
<dbReference type="PANTHER" id="PTHR43221">
    <property type="entry name" value="PROTEASE HTPX"/>
    <property type="match status" value="1"/>
</dbReference>
<keyword evidence="6 10" id="KW-0862">Zinc</keyword>
<evidence type="ECO:0000313" key="15">
    <source>
        <dbReference type="Proteomes" id="UP000689967"/>
    </source>
</evidence>
<organism evidence="14 15">
    <name type="scientific">Falsiroseomonas oleicola</name>
    <dbReference type="NCBI Taxonomy" id="2801474"/>
    <lineage>
        <taxon>Bacteria</taxon>
        <taxon>Pseudomonadati</taxon>
        <taxon>Pseudomonadota</taxon>
        <taxon>Alphaproteobacteria</taxon>
        <taxon>Acetobacterales</taxon>
        <taxon>Roseomonadaceae</taxon>
        <taxon>Falsiroseomonas</taxon>
    </lineage>
</organism>
<reference evidence="14 15" key="1">
    <citation type="submission" date="2021-01" db="EMBL/GenBank/DDBJ databases">
        <title>Roseomonas sp. nov, a bacterium isolated from an oil production mixture in Yumen Oilfield.</title>
        <authorList>
            <person name="Wu D."/>
        </authorList>
    </citation>
    <scope>NUCLEOTIDE SEQUENCE [LARGE SCALE GENOMIC DNA]</scope>
    <source>
        <strain evidence="14 15">ROY-5-3</strain>
    </source>
</reference>
<feature type="region of interest" description="Disordered" evidence="11">
    <location>
        <begin position="325"/>
        <end position="390"/>
    </location>
</feature>
<dbReference type="InterPro" id="IPR050083">
    <property type="entry name" value="HtpX_protease"/>
</dbReference>
<gene>
    <name evidence="14" type="ORF">JJQ90_02940</name>
</gene>
<evidence type="ECO:0000256" key="9">
    <source>
        <dbReference type="ARBA" id="ARBA00023136"/>
    </source>
</evidence>
<evidence type="ECO:0000256" key="1">
    <source>
        <dbReference type="ARBA" id="ARBA00022475"/>
    </source>
</evidence>
<dbReference type="Proteomes" id="UP000689967">
    <property type="component" value="Unassembled WGS sequence"/>
</dbReference>
<evidence type="ECO:0000256" key="6">
    <source>
        <dbReference type="ARBA" id="ARBA00022833"/>
    </source>
</evidence>
<evidence type="ECO:0000256" key="3">
    <source>
        <dbReference type="ARBA" id="ARBA00022692"/>
    </source>
</evidence>
<evidence type="ECO:0000259" key="13">
    <source>
        <dbReference type="Pfam" id="PF01435"/>
    </source>
</evidence>
<dbReference type="Pfam" id="PF01435">
    <property type="entry name" value="Peptidase_M48"/>
    <property type="match status" value="1"/>
</dbReference>
<keyword evidence="3 12" id="KW-0812">Transmembrane</keyword>
<keyword evidence="9 12" id="KW-0472">Membrane</keyword>
<keyword evidence="5 10" id="KW-0378">Hydrolase</keyword>
<sequence length="390" mass="41584">MLPTLGLRTHIWNTGLRTLLLLAGFPVLLAMITWSVALLLSASEAEDFNQGLAQSFRLLPAAFPIALLISAIWFAIAWFSNQWILDMVSGARPVTRAQEPALWDMTEALAVSRGMRMPRLAVIETEARNAFASGLTRDKGAVTVTRGLMQALTPRELRAVVAHELTHIRNGDARLGVVAAVFAGVISMVGEVMWRGVGRGGFRMARRLPRSSSGNGKGKGGAMLLVLLALAVAALAWVLSVVLRMALSRNREYLADAGAVEMTADPDAMASALQKLAGGREAMEGMPGQVRALLLHDGANSLGPRWFATHPPIEARIEALVRHAGARPPPPEIPPPEAPPQAVAMEDPDATRAPWVTPPAAPAADAPHFPASSPPAIPWWRIRPGPPGPG</sequence>
<feature type="transmembrane region" description="Helical" evidence="12">
    <location>
        <begin position="20"/>
        <end position="41"/>
    </location>
</feature>
<name>A0ABS6H1V6_9PROT</name>
<keyword evidence="15" id="KW-1185">Reference proteome</keyword>
<dbReference type="RefSeq" id="WP_216872943.1">
    <property type="nucleotide sequence ID" value="NZ_JAERQM010000001.1"/>
</dbReference>
<protein>
    <submittedName>
        <fullName evidence="14">M48 family metalloprotease</fullName>
    </submittedName>
</protein>
<evidence type="ECO:0000256" key="10">
    <source>
        <dbReference type="RuleBase" id="RU003983"/>
    </source>
</evidence>
<keyword evidence="1" id="KW-1003">Cell membrane</keyword>
<feature type="transmembrane region" description="Helical" evidence="12">
    <location>
        <begin position="61"/>
        <end position="79"/>
    </location>
</feature>
<evidence type="ECO:0000256" key="12">
    <source>
        <dbReference type="SAM" id="Phobius"/>
    </source>
</evidence>
<keyword evidence="4" id="KW-0479">Metal-binding</keyword>
<dbReference type="PANTHER" id="PTHR43221:SF2">
    <property type="entry name" value="PROTEASE HTPX HOMOLOG"/>
    <property type="match status" value="1"/>
</dbReference>
<comment type="similarity">
    <text evidence="10">Belongs to the peptidase M48 family.</text>
</comment>
<keyword evidence="2 10" id="KW-0645">Protease</keyword>
<feature type="compositionally biased region" description="Low complexity" evidence="11">
    <location>
        <begin position="362"/>
        <end position="371"/>
    </location>
</feature>
<comment type="cofactor">
    <cofactor evidence="10">
        <name>Zn(2+)</name>
        <dbReference type="ChEBI" id="CHEBI:29105"/>
    </cofactor>
    <text evidence="10">Binds 1 zinc ion per subunit.</text>
</comment>
<evidence type="ECO:0000256" key="7">
    <source>
        <dbReference type="ARBA" id="ARBA00022989"/>
    </source>
</evidence>
<dbReference type="InterPro" id="IPR001915">
    <property type="entry name" value="Peptidase_M48"/>
</dbReference>
<feature type="transmembrane region" description="Helical" evidence="12">
    <location>
        <begin position="222"/>
        <end position="243"/>
    </location>
</feature>
<accession>A0ABS6H1V6</accession>
<feature type="transmembrane region" description="Helical" evidence="12">
    <location>
        <begin position="175"/>
        <end position="194"/>
    </location>
</feature>